<name>A0AAV4R9M8_CAEEX</name>
<accession>A0AAV4R9M8</accession>
<organism evidence="1 2">
    <name type="scientific">Caerostris extrusa</name>
    <name type="common">Bark spider</name>
    <name type="synonym">Caerostris bankana</name>
    <dbReference type="NCBI Taxonomy" id="172846"/>
    <lineage>
        <taxon>Eukaryota</taxon>
        <taxon>Metazoa</taxon>
        <taxon>Ecdysozoa</taxon>
        <taxon>Arthropoda</taxon>
        <taxon>Chelicerata</taxon>
        <taxon>Arachnida</taxon>
        <taxon>Araneae</taxon>
        <taxon>Araneomorphae</taxon>
        <taxon>Entelegynae</taxon>
        <taxon>Araneoidea</taxon>
        <taxon>Araneidae</taxon>
        <taxon>Caerostris</taxon>
    </lineage>
</organism>
<reference evidence="1 2" key="1">
    <citation type="submission" date="2021-06" db="EMBL/GenBank/DDBJ databases">
        <title>Caerostris extrusa draft genome.</title>
        <authorList>
            <person name="Kono N."/>
            <person name="Arakawa K."/>
        </authorList>
    </citation>
    <scope>NUCLEOTIDE SEQUENCE [LARGE SCALE GENOMIC DNA]</scope>
</reference>
<sequence>MFCLESQHLIAAQSPKIPKQSCSIRTNLDGYRSRELFCFFENSRGNSKRFDDLRCKFCIQAPPPPSSTKRKIFPNTLA</sequence>
<evidence type="ECO:0000313" key="1">
    <source>
        <dbReference type="EMBL" id="GIY16842.1"/>
    </source>
</evidence>
<comment type="caution">
    <text evidence="1">The sequence shown here is derived from an EMBL/GenBank/DDBJ whole genome shotgun (WGS) entry which is preliminary data.</text>
</comment>
<dbReference type="EMBL" id="BPLR01007420">
    <property type="protein sequence ID" value="GIY16842.1"/>
    <property type="molecule type" value="Genomic_DNA"/>
</dbReference>
<gene>
    <name evidence="1" type="ORF">CEXT_138771</name>
</gene>
<dbReference type="AlphaFoldDB" id="A0AAV4R9M8"/>
<dbReference type="Proteomes" id="UP001054945">
    <property type="component" value="Unassembled WGS sequence"/>
</dbReference>
<keyword evidence="2" id="KW-1185">Reference proteome</keyword>
<evidence type="ECO:0000313" key="2">
    <source>
        <dbReference type="Proteomes" id="UP001054945"/>
    </source>
</evidence>
<proteinExistence type="predicted"/>
<protein>
    <submittedName>
        <fullName evidence="1">Uncharacterized protein</fullName>
    </submittedName>
</protein>